<reference evidence="1" key="2">
    <citation type="journal article" date="2015" name="Data Brief">
        <title>Shoot transcriptome of the giant reed, Arundo donax.</title>
        <authorList>
            <person name="Barrero R.A."/>
            <person name="Guerrero F.D."/>
            <person name="Moolhuijzen P."/>
            <person name="Goolsby J.A."/>
            <person name="Tidwell J."/>
            <person name="Bellgard S.E."/>
            <person name="Bellgard M.I."/>
        </authorList>
    </citation>
    <scope>NUCLEOTIDE SEQUENCE</scope>
    <source>
        <tissue evidence="1">Shoot tissue taken approximately 20 cm above the soil surface</tissue>
    </source>
</reference>
<proteinExistence type="predicted"/>
<dbReference type="EMBL" id="GBRH01191036">
    <property type="protein sequence ID" value="JAE06860.1"/>
    <property type="molecule type" value="Transcribed_RNA"/>
</dbReference>
<protein>
    <submittedName>
        <fullName evidence="1">Uncharacterized protein</fullName>
    </submittedName>
</protein>
<name>A0A0A9F1D4_ARUDO</name>
<sequence>MAWCSLDGK</sequence>
<organism evidence="1">
    <name type="scientific">Arundo donax</name>
    <name type="common">Giant reed</name>
    <name type="synonym">Donax arundinaceus</name>
    <dbReference type="NCBI Taxonomy" id="35708"/>
    <lineage>
        <taxon>Eukaryota</taxon>
        <taxon>Viridiplantae</taxon>
        <taxon>Streptophyta</taxon>
        <taxon>Embryophyta</taxon>
        <taxon>Tracheophyta</taxon>
        <taxon>Spermatophyta</taxon>
        <taxon>Magnoliopsida</taxon>
        <taxon>Liliopsida</taxon>
        <taxon>Poales</taxon>
        <taxon>Poaceae</taxon>
        <taxon>PACMAD clade</taxon>
        <taxon>Arundinoideae</taxon>
        <taxon>Arundineae</taxon>
        <taxon>Arundo</taxon>
    </lineage>
</organism>
<accession>A0A0A9F1D4</accession>
<evidence type="ECO:0000313" key="1">
    <source>
        <dbReference type="EMBL" id="JAE06860.1"/>
    </source>
</evidence>
<reference evidence="1" key="1">
    <citation type="submission" date="2014-09" db="EMBL/GenBank/DDBJ databases">
        <authorList>
            <person name="Magalhaes I.L.F."/>
            <person name="Oliveira U."/>
            <person name="Santos F.R."/>
            <person name="Vidigal T.H.D.A."/>
            <person name="Brescovit A.D."/>
            <person name="Santos A.J."/>
        </authorList>
    </citation>
    <scope>NUCLEOTIDE SEQUENCE</scope>
    <source>
        <tissue evidence="1">Shoot tissue taken approximately 20 cm above the soil surface</tissue>
    </source>
</reference>